<keyword evidence="1" id="KW-0808">Transferase</keyword>
<gene>
    <name evidence="1" type="ORF">FBZ83_102585</name>
</gene>
<accession>A0A560CPK4</accession>
<proteinExistence type="predicted"/>
<organism evidence="1 2">
    <name type="scientific">Azospirillum brasilense</name>
    <dbReference type="NCBI Taxonomy" id="192"/>
    <lineage>
        <taxon>Bacteria</taxon>
        <taxon>Pseudomonadati</taxon>
        <taxon>Pseudomonadota</taxon>
        <taxon>Alphaproteobacteria</taxon>
        <taxon>Rhodospirillales</taxon>
        <taxon>Azospirillaceae</taxon>
        <taxon>Azospirillum</taxon>
    </lineage>
</organism>
<name>A0A560CPK4_AZOBR</name>
<evidence type="ECO:0000313" key="1">
    <source>
        <dbReference type="EMBL" id="TWA86787.1"/>
    </source>
</evidence>
<dbReference type="InterPro" id="IPR029063">
    <property type="entry name" value="SAM-dependent_MTases_sf"/>
</dbReference>
<comment type="caution">
    <text evidence="1">The sequence shown here is derived from an EMBL/GenBank/DDBJ whole genome shotgun (WGS) entry which is preliminary data.</text>
</comment>
<dbReference type="Pfam" id="PF13489">
    <property type="entry name" value="Methyltransf_23"/>
    <property type="match status" value="1"/>
</dbReference>
<sequence>MDRNEIIRSMINTSGLGLEIGASYNPVMPKRDGYNIRIADYAGHDYLRKLHNLSSDHIEDVDYVTNGGPVSKAVEDENCFDYIVASHMIEHCVDFIGFLKDCETLLKPDGALVLVVPDKRNCFDVFQSLSSVGEMLDIHQKLPRKHASGKLFDHLAYAGGRNGHIVWPHGCPVELGFVHSLPEALAAFQLAEASDEYRDCHSWRFTPSSFRLIVNDLHEIGSVRLKEKGFREGNGPEFYVSLSFDGQGVPVSRIDLAKNIIREISEIIVN</sequence>
<dbReference type="AlphaFoldDB" id="A0A560CPK4"/>
<keyword evidence="1" id="KW-0489">Methyltransferase</keyword>
<dbReference type="GO" id="GO:0008168">
    <property type="term" value="F:methyltransferase activity"/>
    <property type="evidence" value="ECO:0007669"/>
    <property type="project" value="UniProtKB-KW"/>
</dbReference>
<dbReference type="EMBL" id="VITH01000002">
    <property type="protein sequence ID" value="TWA86787.1"/>
    <property type="molecule type" value="Genomic_DNA"/>
</dbReference>
<protein>
    <submittedName>
        <fullName evidence="1">Methyltransferase family protein</fullName>
    </submittedName>
</protein>
<dbReference type="Proteomes" id="UP000318529">
    <property type="component" value="Unassembled WGS sequence"/>
</dbReference>
<dbReference type="GO" id="GO:0032259">
    <property type="term" value="P:methylation"/>
    <property type="evidence" value="ECO:0007669"/>
    <property type="project" value="UniProtKB-KW"/>
</dbReference>
<reference evidence="1 2" key="1">
    <citation type="submission" date="2019-06" db="EMBL/GenBank/DDBJ databases">
        <title>Genomic Encyclopedia of Type Strains, Phase IV (KMG-V): Genome sequencing to study the core and pangenomes of soil and plant-associated prokaryotes.</title>
        <authorList>
            <person name="Whitman W."/>
        </authorList>
    </citation>
    <scope>NUCLEOTIDE SEQUENCE [LARGE SCALE GENOMIC DNA]</scope>
    <source>
        <strain evidence="1 2">BR 11650</strain>
    </source>
</reference>
<evidence type="ECO:0000313" key="2">
    <source>
        <dbReference type="Proteomes" id="UP000318529"/>
    </source>
</evidence>
<dbReference type="RefSeq" id="WP_145681630.1">
    <property type="nucleotide sequence ID" value="NZ_VITH01000002.1"/>
</dbReference>
<dbReference type="SUPFAM" id="SSF53335">
    <property type="entry name" value="S-adenosyl-L-methionine-dependent methyltransferases"/>
    <property type="match status" value="1"/>
</dbReference>
<dbReference type="Gene3D" id="3.40.50.150">
    <property type="entry name" value="Vaccinia Virus protein VP39"/>
    <property type="match status" value="1"/>
</dbReference>